<evidence type="ECO:0000313" key="2">
    <source>
        <dbReference type="Proteomes" id="UP000499080"/>
    </source>
</evidence>
<protein>
    <submittedName>
        <fullName evidence="1">Uncharacterized protein</fullName>
    </submittedName>
</protein>
<dbReference type="AlphaFoldDB" id="A0A4Y2B0J2"/>
<name>A0A4Y2B0J2_ARAVE</name>
<proteinExistence type="predicted"/>
<dbReference type="EMBL" id="BGPR01000043">
    <property type="protein sequence ID" value="GBL85357.1"/>
    <property type="molecule type" value="Genomic_DNA"/>
</dbReference>
<accession>A0A4Y2B0J2</accession>
<keyword evidence="2" id="KW-1185">Reference proteome</keyword>
<reference evidence="1 2" key="1">
    <citation type="journal article" date="2019" name="Sci. Rep.">
        <title>Orb-weaving spider Araneus ventricosus genome elucidates the spidroin gene catalogue.</title>
        <authorList>
            <person name="Kono N."/>
            <person name="Nakamura H."/>
            <person name="Ohtoshi R."/>
            <person name="Moran D.A.P."/>
            <person name="Shinohara A."/>
            <person name="Yoshida Y."/>
            <person name="Fujiwara M."/>
            <person name="Mori M."/>
            <person name="Tomita M."/>
            <person name="Arakawa K."/>
        </authorList>
    </citation>
    <scope>NUCLEOTIDE SEQUENCE [LARGE SCALE GENOMIC DNA]</scope>
</reference>
<comment type="caution">
    <text evidence="1">The sequence shown here is derived from an EMBL/GenBank/DDBJ whole genome shotgun (WGS) entry which is preliminary data.</text>
</comment>
<evidence type="ECO:0000313" key="1">
    <source>
        <dbReference type="EMBL" id="GBL85357.1"/>
    </source>
</evidence>
<dbReference type="Proteomes" id="UP000499080">
    <property type="component" value="Unassembled WGS sequence"/>
</dbReference>
<organism evidence="1 2">
    <name type="scientific">Araneus ventricosus</name>
    <name type="common">Orbweaver spider</name>
    <name type="synonym">Epeira ventricosa</name>
    <dbReference type="NCBI Taxonomy" id="182803"/>
    <lineage>
        <taxon>Eukaryota</taxon>
        <taxon>Metazoa</taxon>
        <taxon>Ecdysozoa</taxon>
        <taxon>Arthropoda</taxon>
        <taxon>Chelicerata</taxon>
        <taxon>Arachnida</taxon>
        <taxon>Araneae</taxon>
        <taxon>Araneomorphae</taxon>
        <taxon>Entelegynae</taxon>
        <taxon>Araneoidea</taxon>
        <taxon>Araneidae</taxon>
        <taxon>Araneus</taxon>
    </lineage>
</organism>
<sequence>MDFTTSAPDDVERIREEKEEKNIYIEPFCNHLLTEPLFTSGTAKHPPVTVVITFLNILVFRCCISFHTSSPLLRHE</sequence>
<gene>
    <name evidence="1" type="ORF">AVEN_34559_1</name>
</gene>